<dbReference type="Proteomes" id="UP001567572">
    <property type="component" value="Unassembled WGS sequence"/>
</dbReference>
<dbReference type="EMBL" id="JBEDNY010000003">
    <property type="protein sequence ID" value="MEZ3164540.1"/>
    <property type="molecule type" value="Genomic_DNA"/>
</dbReference>
<gene>
    <name evidence="7" type="ORF">ABNG04_11755</name>
</gene>
<evidence type="ECO:0000256" key="5">
    <source>
        <dbReference type="ARBA" id="ARBA00023136"/>
    </source>
</evidence>
<keyword evidence="4" id="KW-1133">Transmembrane helix</keyword>
<keyword evidence="8" id="KW-1185">Reference proteome</keyword>
<comment type="subcellular location">
    <subcellularLocation>
        <location evidence="1">Cell membrane</location>
        <topology evidence="1">Multi-pass membrane protein</topology>
    </subcellularLocation>
</comment>
<keyword evidence="3" id="KW-0812">Transmembrane</keyword>
<name>A0ABD5MA72_9EURY</name>
<evidence type="ECO:0000256" key="3">
    <source>
        <dbReference type="ARBA" id="ARBA00022692"/>
    </source>
</evidence>
<protein>
    <submittedName>
        <fullName evidence="7">Monovalent cation/H+ antiporter subunit E</fullName>
    </submittedName>
</protein>
<organism evidence="7 8">
    <name type="scientific">Halorubrum miltondacostae</name>
    <dbReference type="NCBI Taxonomy" id="3076378"/>
    <lineage>
        <taxon>Archaea</taxon>
        <taxon>Methanobacteriati</taxon>
        <taxon>Methanobacteriota</taxon>
        <taxon>Stenosarchaea group</taxon>
        <taxon>Halobacteria</taxon>
        <taxon>Halobacteriales</taxon>
        <taxon>Haloferacaceae</taxon>
        <taxon>Halorubrum</taxon>
    </lineage>
</organism>
<dbReference type="RefSeq" id="WP_371162602.1">
    <property type="nucleotide sequence ID" value="NZ_JBEDNX010000009.1"/>
</dbReference>
<dbReference type="AlphaFoldDB" id="A0ABD5MA72"/>
<accession>A0ABD5MA72</accession>
<evidence type="ECO:0000256" key="2">
    <source>
        <dbReference type="ARBA" id="ARBA00022475"/>
    </source>
</evidence>
<comment type="caution">
    <text evidence="7">The sequence shown here is derived from an EMBL/GenBank/DDBJ whole genome shotgun (WGS) entry which is preliminary data.</text>
</comment>
<evidence type="ECO:0000256" key="1">
    <source>
        <dbReference type="ARBA" id="ARBA00004651"/>
    </source>
</evidence>
<dbReference type="GO" id="GO:0005886">
    <property type="term" value="C:plasma membrane"/>
    <property type="evidence" value="ECO:0007669"/>
    <property type="project" value="UniProtKB-SubCell"/>
</dbReference>
<feature type="region of interest" description="Disordered" evidence="6">
    <location>
        <begin position="81"/>
        <end position="113"/>
    </location>
</feature>
<sequence length="379" mass="40423">MSDTDARRILVPVGDSDSLRDTVSYVVDQASETAPDRPVEIHFVLAARTRAVSPDAPTALGTAREQLERVALWVEEETAEATAVARDDRASDAAGESDAGADGEAPAADSDDETGWLTVVTDVVGTDRYLFSPSDYADALLEYAAAADIDQIVVDPEYKPGGTASMLRPMSVELAGGDVPVETAPVDRPTEGAVLARAASLSKYLTVFGVSYLFYMSLSAWKPLDFFTGFVTASIVSLALAPVVANRSAPLGLTLRRLGRLLMYVPYLVKEIAVANLQVAYVVLHPDMPIDPEVVQLRAAVWGDGAVTTLANSITLTPGTLTVNVSERSFDIHSLTADSRADLFDGGLERAVRFVFYGRAAARIPTPRERGDDGEGRDG</sequence>
<reference evidence="7 8" key="1">
    <citation type="submission" date="2024-06" db="EMBL/GenBank/DDBJ databases">
        <title>Halorubrum miltondacostae sp. nov., a potential PHA producer isolated from an inland solar saltern in Rio Maior, Portugal.</title>
        <authorList>
            <person name="Albuquerque L."/>
            <person name="Viver T."/>
            <person name="Barroso C."/>
            <person name="Claudino R."/>
            <person name="Galvan M."/>
            <person name="Simoes G."/>
            <person name="Lobo Da Cunha A."/>
            <person name="Egas C."/>
        </authorList>
    </citation>
    <scope>NUCLEOTIDE SEQUENCE [LARGE SCALE GENOMIC DNA]</scope>
    <source>
        <strain evidence="7 8">RMP-11</strain>
    </source>
</reference>
<evidence type="ECO:0000256" key="4">
    <source>
        <dbReference type="ARBA" id="ARBA00022989"/>
    </source>
</evidence>
<feature type="compositionally biased region" description="Low complexity" evidence="6">
    <location>
        <begin position="92"/>
        <end position="108"/>
    </location>
</feature>
<evidence type="ECO:0000313" key="8">
    <source>
        <dbReference type="Proteomes" id="UP001567572"/>
    </source>
</evidence>
<keyword evidence="2" id="KW-1003">Cell membrane</keyword>
<proteinExistence type="predicted"/>
<dbReference type="InterPro" id="IPR002758">
    <property type="entry name" value="Cation_antiport_E"/>
</dbReference>
<dbReference type="PANTHER" id="PTHR34584">
    <property type="entry name" value="NA(+)/H(+) ANTIPORTER SUBUNIT E1"/>
    <property type="match status" value="1"/>
</dbReference>
<dbReference type="NCBIfam" id="NF009295">
    <property type="entry name" value="PRK12652.1"/>
    <property type="match status" value="1"/>
</dbReference>
<dbReference type="PANTHER" id="PTHR34584:SF1">
    <property type="entry name" value="NA(+)_H(+) ANTIPORTER SUBUNIT E1"/>
    <property type="match status" value="1"/>
</dbReference>
<keyword evidence="5" id="KW-0472">Membrane</keyword>
<dbReference type="Pfam" id="PF01899">
    <property type="entry name" value="MNHE"/>
    <property type="match status" value="1"/>
</dbReference>
<evidence type="ECO:0000313" key="7">
    <source>
        <dbReference type="EMBL" id="MEZ3164540.1"/>
    </source>
</evidence>
<evidence type="ECO:0000256" key="6">
    <source>
        <dbReference type="SAM" id="MobiDB-lite"/>
    </source>
</evidence>